<dbReference type="AlphaFoldDB" id="A0A814RS42"/>
<evidence type="ECO:0000313" key="1">
    <source>
        <dbReference type="EMBL" id="CAF1137819.1"/>
    </source>
</evidence>
<keyword evidence="2" id="KW-1185">Reference proteome</keyword>
<dbReference type="EMBL" id="CAJNOC010010212">
    <property type="protein sequence ID" value="CAF1137819.1"/>
    <property type="molecule type" value="Genomic_DNA"/>
</dbReference>
<organism evidence="1 2">
    <name type="scientific">Brachionus calyciflorus</name>
    <dbReference type="NCBI Taxonomy" id="104777"/>
    <lineage>
        <taxon>Eukaryota</taxon>
        <taxon>Metazoa</taxon>
        <taxon>Spiralia</taxon>
        <taxon>Gnathifera</taxon>
        <taxon>Rotifera</taxon>
        <taxon>Eurotatoria</taxon>
        <taxon>Monogononta</taxon>
        <taxon>Pseudotrocha</taxon>
        <taxon>Ploima</taxon>
        <taxon>Brachionidae</taxon>
        <taxon>Brachionus</taxon>
    </lineage>
</organism>
<accession>A0A814RS42</accession>
<sequence>MDFFITLTSGPTKDQPDYDTAWSEYRPQNPIKLDGEYEVALVQSVFKNVHSNCLATINIFSPSQNMDMFPLKLYAKDGQSVEAIIKNANNKLNEWSSSQLVDQTIPTIVLNEENLEFSLDVPKDWTYFVMDVDKNHIEESYQKDNKKFLSSKIINLII</sequence>
<comment type="caution">
    <text evidence="1">The sequence shown here is derived from an EMBL/GenBank/DDBJ whole genome shotgun (WGS) entry which is preliminary data.</text>
</comment>
<evidence type="ECO:0000313" key="2">
    <source>
        <dbReference type="Proteomes" id="UP000663879"/>
    </source>
</evidence>
<protein>
    <submittedName>
        <fullName evidence="1">Uncharacterized protein</fullName>
    </submittedName>
</protein>
<reference evidence="1" key="1">
    <citation type="submission" date="2021-02" db="EMBL/GenBank/DDBJ databases">
        <authorList>
            <person name="Nowell W R."/>
        </authorList>
    </citation>
    <scope>NUCLEOTIDE SEQUENCE</scope>
    <source>
        <strain evidence="1">Ploen Becks lab</strain>
    </source>
</reference>
<proteinExistence type="predicted"/>
<gene>
    <name evidence="1" type="ORF">OXX778_LOCUS22766</name>
</gene>
<name>A0A814RS42_9BILA</name>
<dbReference type="Proteomes" id="UP000663879">
    <property type="component" value="Unassembled WGS sequence"/>
</dbReference>